<name>A0A7H0HQH9_9ACTN</name>
<sequence>MTIFMHATLPGVTPAQYDALNADLRSLPGDTFAGCLAHTCVPSGEGLDIYDVWESEEAMDAFAAAMMPVAEKHGMPTGPGRPVVREAHNFWIPGSS</sequence>
<keyword evidence="2" id="KW-1185">Reference proteome</keyword>
<proteinExistence type="predicted"/>
<evidence type="ECO:0008006" key="3">
    <source>
        <dbReference type="Google" id="ProtNLM"/>
    </source>
</evidence>
<gene>
    <name evidence="1" type="ORF">IAG43_07480</name>
</gene>
<dbReference type="KEGG" id="sgj:IAG43_07480"/>
<dbReference type="AlphaFoldDB" id="A0A7H0HQH9"/>
<protein>
    <recommendedName>
        <fullName evidence="3">ABM domain-containing protein</fullName>
    </recommendedName>
</protein>
<evidence type="ECO:0000313" key="1">
    <source>
        <dbReference type="EMBL" id="QNP62795.1"/>
    </source>
</evidence>
<reference evidence="1 2" key="1">
    <citation type="submission" date="2020-08" db="EMBL/GenBank/DDBJ databases">
        <title>A novel species.</title>
        <authorList>
            <person name="Gao J."/>
        </authorList>
    </citation>
    <scope>NUCLEOTIDE SEQUENCE [LARGE SCALE GENOMIC DNA]</scope>
    <source>
        <strain evidence="1 2">CRPJ-33</strain>
    </source>
</reference>
<dbReference type="EMBL" id="CP060825">
    <property type="protein sequence ID" value="QNP62795.1"/>
    <property type="molecule type" value="Genomic_DNA"/>
</dbReference>
<evidence type="ECO:0000313" key="2">
    <source>
        <dbReference type="Proteomes" id="UP000516230"/>
    </source>
</evidence>
<accession>A0A7H0HQH9</accession>
<dbReference type="RefSeq" id="WP_187739972.1">
    <property type="nucleotide sequence ID" value="NZ_CP060825.1"/>
</dbReference>
<organism evidence="1 2">
    <name type="scientific">Streptomyces genisteinicus</name>
    <dbReference type="NCBI Taxonomy" id="2768068"/>
    <lineage>
        <taxon>Bacteria</taxon>
        <taxon>Bacillati</taxon>
        <taxon>Actinomycetota</taxon>
        <taxon>Actinomycetes</taxon>
        <taxon>Kitasatosporales</taxon>
        <taxon>Streptomycetaceae</taxon>
        <taxon>Streptomyces</taxon>
    </lineage>
</organism>
<dbReference type="Proteomes" id="UP000516230">
    <property type="component" value="Chromosome"/>
</dbReference>